<dbReference type="GO" id="GO:0032259">
    <property type="term" value="P:methylation"/>
    <property type="evidence" value="ECO:0007669"/>
    <property type="project" value="UniProtKB-KW"/>
</dbReference>
<gene>
    <name evidence="5 6" type="primary">ubiG</name>
    <name evidence="6" type="ORF">D3P06_03470</name>
</gene>
<dbReference type="AlphaFoldDB" id="A0A419A120"/>
<dbReference type="GO" id="GO:0102208">
    <property type="term" value="F:2-polyprenyl-6-hydroxyphenol methylase activity"/>
    <property type="evidence" value="ECO:0007669"/>
    <property type="project" value="UniProtKB-EC"/>
</dbReference>
<evidence type="ECO:0000256" key="4">
    <source>
        <dbReference type="ARBA" id="ARBA00022691"/>
    </source>
</evidence>
<keyword evidence="3 5" id="KW-0831">Ubiquinone biosynthesis</keyword>
<keyword evidence="1 5" id="KW-0489">Methyltransferase</keyword>
<comment type="catalytic activity">
    <reaction evidence="5">
        <text>a 3-(all-trans-polyprenyl)benzene-1,2-diol + S-adenosyl-L-methionine = a 2-methoxy-6-(all-trans-polyprenyl)phenol + S-adenosyl-L-homocysteine + H(+)</text>
        <dbReference type="Rhea" id="RHEA:31411"/>
        <dbReference type="Rhea" id="RHEA-COMP:9550"/>
        <dbReference type="Rhea" id="RHEA-COMP:9551"/>
        <dbReference type="ChEBI" id="CHEBI:15378"/>
        <dbReference type="ChEBI" id="CHEBI:57856"/>
        <dbReference type="ChEBI" id="CHEBI:59789"/>
        <dbReference type="ChEBI" id="CHEBI:62729"/>
        <dbReference type="ChEBI" id="CHEBI:62731"/>
        <dbReference type="EC" id="2.1.1.222"/>
    </reaction>
</comment>
<dbReference type="OrthoDB" id="9801538at2"/>
<dbReference type="EMBL" id="QZEV01000008">
    <property type="protein sequence ID" value="RJL06541.1"/>
    <property type="molecule type" value="Genomic_DNA"/>
</dbReference>
<comment type="function">
    <text evidence="5">O-methyltransferase that catalyzes the 2 O-methylation steps in the ubiquinone biosynthetic pathway.</text>
</comment>
<keyword evidence="2 5" id="KW-0808">Transferase</keyword>
<dbReference type="RefSeq" id="WP_119885224.1">
    <property type="nucleotide sequence ID" value="NZ_CP067169.1"/>
</dbReference>
<proteinExistence type="inferred from homology"/>
<dbReference type="InterPro" id="IPR010233">
    <property type="entry name" value="UbiG_MeTrfase"/>
</dbReference>
<dbReference type="NCBIfam" id="TIGR01983">
    <property type="entry name" value="UbiG"/>
    <property type="match status" value="1"/>
</dbReference>
<dbReference type="UniPathway" id="UPA00232"/>
<protein>
    <recommendedName>
        <fullName evidence="5">Ubiquinone biosynthesis O-methyltransferase</fullName>
    </recommendedName>
    <alternativeName>
        <fullName evidence="5">2-polyprenyl-6-hydroxyphenol methylase</fullName>
        <ecNumber evidence="5">2.1.1.222</ecNumber>
    </alternativeName>
    <alternativeName>
        <fullName evidence="5">3-demethylubiquinone 3-O-methyltransferase</fullName>
        <ecNumber evidence="5">2.1.1.64</ecNumber>
    </alternativeName>
</protein>
<dbReference type="Proteomes" id="UP000285530">
    <property type="component" value="Unassembled WGS sequence"/>
</dbReference>
<feature type="binding site" evidence="5">
    <location>
        <position position="88"/>
    </location>
    <ligand>
        <name>S-adenosyl-L-methionine</name>
        <dbReference type="ChEBI" id="CHEBI:59789"/>
    </ligand>
</feature>
<reference evidence="6 7" key="1">
    <citation type="submission" date="2018-09" db="EMBL/GenBank/DDBJ databases">
        <title>Paracoccus onubensis nov. sp. a moderate halophilic bacterium isolated from Gruta de las Maravillas (Aracena, Spain).</title>
        <authorList>
            <person name="Jurado V."/>
            <person name="Gutierrez-Patricio S."/>
            <person name="Gonzalez-Pimentel J.L."/>
            <person name="Laiz L."/>
            <person name="Saiz-Jimenez C."/>
        </authorList>
    </citation>
    <scope>NUCLEOTIDE SEQUENCE [LARGE SCALE GENOMIC DNA]</scope>
    <source>
        <strain evidence="6 7">DSM 19484</strain>
    </source>
</reference>
<dbReference type="Gene3D" id="3.40.50.150">
    <property type="entry name" value="Vaccinia Virus protein VP39"/>
    <property type="match status" value="1"/>
</dbReference>
<evidence type="ECO:0000256" key="3">
    <source>
        <dbReference type="ARBA" id="ARBA00022688"/>
    </source>
</evidence>
<dbReference type="InterPro" id="IPR029063">
    <property type="entry name" value="SAM-dependent_MTases_sf"/>
</dbReference>
<evidence type="ECO:0000313" key="6">
    <source>
        <dbReference type="EMBL" id="RJL06541.1"/>
    </source>
</evidence>
<dbReference type="EC" id="2.1.1.64" evidence="5"/>
<name>A0A419A120_9RHOB</name>
<dbReference type="PANTHER" id="PTHR43464:SF19">
    <property type="entry name" value="UBIQUINONE BIOSYNTHESIS O-METHYLTRANSFERASE, MITOCHONDRIAL"/>
    <property type="match status" value="1"/>
</dbReference>
<evidence type="ECO:0000256" key="1">
    <source>
        <dbReference type="ARBA" id="ARBA00022603"/>
    </source>
</evidence>
<dbReference type="SUPFAM" id="SSF53335">
    <property type="entry name" value="S-adenosyl-L-methionine-dependent methyltransferases"/>
    <property type="match status" value="1"/>
</dbReference>
<sequence length="242" mass="26374">MRSIDQSEIAKFEAMAAEWWDPAGKFRPLHQMNPLRLDYIADQIAVEFGRDRRGLRPFAGLRVLDIGCGGGLVAEPMARLGAQVTGADATEVNIGVARAHAEQLGLEIDYRATTAEALVEAGEGFDVVLALEIVEHVADPADFVATCAALLRPGGLLILSTLNRTIRSFGAAIIGAEYVLGWLPRGTHDWNRFLTPDELTAKVHAAGLILADRKGMVFNPIARSWRLSDRDLAVNYIMTARN</sequence>
<dbReference type="GO" id="GO:0061542">
    <property type="term" value="F:3-demethylubiquinol 3-O-methyltransferase activity"/>
    <property type="evidence" value="ECO:0007669"/>
    <property type="project" value="UniProtKB-UniRule"/>
</dbReference>
<dbReference type="GO" id="GO:0010420">
    <property type="term" value="F:polyprenyldihydroxybenzoate methyltransferase activity"/>
    <property type="evidence" value="ECO:0007669"/>
    <property type="project" value="InterPro"/>
</dbReference>
<keyword evidence="4 5" id="KW-0949">S-adenosyl-L-methionine</keyword>
<accession>A0A419A120</accession>
<comment type="catalytic activity">
    <reaction evidence="5">
        <text>a 3-demethylubiquinol + S-adenosyl-L-methionine = a ubiquinol + S-adenosyl-L-homocysteine + H(+)</text>
        <dbReference type="Rhea" id="RHEA:44380"/>
        <dbReference type="Rhea" id="RHEA-COMP:9566"/>
        <dbReference type="Rhea" id="RHEA-COMP:10914"/>
        <dbReference type="ChEBI" id="CHEBI:15378"/>
        <dbReference type="ChEBI" id="CHEBI:17976"/>
        <dbReference type="ChEBI" id="CHEBI:57856"/>
        <dbReference type="ChEBI" id="CHEBI:59789"/>
        <dbReference type="ChEBI" id="CHEBI:84422"/>
        <dbReference type="EC" id="2.1.1.64"/>
    </reaction>
</comment>
<dbReference type="HAMAP" id="MF_00472">
    <property type="entry name" value="UbiG"/>
    <property type="match status" value="1"/>
</dbReference>
<comment type="pathway">
    <text evidence="5">Cofactor biosynthesis; ubiquinone biosynthesis.</text>
</comment>
<organism evidence="6 7">
    <name type="scientific">Paracoccus aestuarii</name>
    <dbReference type="NCBI Taxonomy" id="453842"/>
    <lineage>
        <taxon>Bacteria</taxon>
        <taxon>Pseudomonadati</taxon>
        <taxon>Pseudomonadota</taxon>
        <taxon>Alphaproteobacteria</taxon>
        <taxon>Rhodobacterales</taxon>
        <taxon>Paracoccaceae</taxon>
        <taxon>Paracoccus</taxon>
    </lineage>
</organism>
<dbReference type="CDD" id="cd02440">
    <property type="entry name" value="AdoMet_MTases"/>
    <property type="match status" value="1"/>
</dbReference>
<comment type="similarity">
    <text evidence="5">Belongs to the methyltransferase superfamily. UbiG/COQ3 family.</text>
</comment>
<evidence type="ECO:0000256" key="5">
    <source>
        <dbReference type="HAMAP-Rule" id="MF_00472"/>
    </source>
</evidence>
<keyword evidence="7" id="KW-1185">Reference proteome</keyword>
<feature type="binding site" evidence="5">
    <location>
        <position position="67"/>
    </location>
    <ligand>
        <name>S-adenosyl-L-methionine</name>
        <dbReference type="ChEBI" id="CHEBI:59789"/>
    </ligand>
</feature>
<feature type="binding site" evidence="5">
    <location>
        <position position="36"/>
    </location>
    <ligand>
        <name>S-adenosyl-L-methionine</name>
        <dbReference type="ChEBI" id="CHEBI:59789"/>
    </ligand>
</feature>
<dbReference type="EC" id="2.1.1.222" evidence="5"/>
<evidence type="ECO:0000313" key="7">
    <source>
        <dbReference type="Proteomes" id="UP000285530"/>
    </source>
</evidence>
<dbReference type="PANTHER" id="PTHR43464">
    <property type="entry name" value="METHYLTRANSFERASE"/>
    <property type="match status" value="1"/>
</dbReference>
<comment type="caution">
    <text evidence="6">The sequence shown here is derived from an EMBL/GenBank/DDBJ whole genome shotgun (WGS) entry which is preliminary data.</text>
</comment>
<evidence type="ECO:0000256" key="2">
    <source>
        <dbReference type="ARBA" id="ARBA00022679"/>
    </source>
</evidence>
<dbReference type="Pfam" id="PF13489">
    <property type="entry name" value="Methyltransf_23"/>
    <property type="match status" value="1"/>
</dbReference>
<feature type="binding site" evidence="5">
    <location>
        <position position="131"/>
    </location>
    <ligand>
        <name>S-adenosyl-L-methionine</name>
        <dbReference type="ChEBI" id="CHEBI:59789"/>
    </ligand>
</feature>